<gene>
    <name evidence="2" type="ORF">K489DRAFT_122315</name>
</gene>
<sequence>MIRLATIPLPTYPITFATHSRLHTHVVIVSVRALSSCISRLPFISSASLSVSATVGALGGSPFVATGAMVETPVHKSHTQLVIDLSSVLIKKLWAKIWCVVWTSEMTTEHHIATGWVSRMMSSPMSPQLSALLHVHLRLIRLGDSLENAFNINPLLECKQPILMDS</sequence>
<dbReference type="AlphaFoldDB" id="A0A6J3MG68"/>
<reference evidence="2" key="1">
    <citation type="submission" date="2020-01" db="EMBL/GenBank/DDBJ databases">
        <authorList>
            <consortium name="DOE Joint Genome Institute"/>
            <person name="Haridas S."/>
            <person name="Albert R."/>
            <person name="Binder M."/>
            <person name="Bloem J."/>
            <person name="Labutti K."/>
            <person name="Salamov A."/>
            <person name="Andreopoulos B."/>
            <person name="Baker S.E."/>
            <person name="Barry K."/>
            <person name="Bills G."/>
            <person name="Bluhm B.H."/>
            <person name="Cannon C."/>
            <person name="Castanera R."/>
            <person name="Culley D.E."/>
            <person name="Daum C."/>
            <person name="Ezra D."/>
            <person name="Gonzalez J.B."/>
            <person name="Henrissat B."/>
            <person name="Kuo A."/>
            <person name="Liang C."/>
            <person name="Lipzen A."/>
            <person name="Lutzoni F."/>
            <person name="Magnuson J."/>
            <person name="Mondo S."/>
            <person name="Nolan M."/>
            <person name="Ohm R."/>
            <person name="Pangilinan J."/>
            <person name="Park H.-J."/>
            <person name="Ramirez L."/>
            <person name="Alfaro M."/>
            <person name="Sun H."/>
            <person name="Tritt A."/>
            <person name="Yoshinaga Y."/>
            <person name="Zwiers L.-H."/>
            <person name="Turgeon B.G."/>
            <person name="Goodwin S.B."/>
            <person name="Spatafora J.W."/>
            <person name="Crous P.W."/>
            <person name="Grigoriev I.V."/>
        </authorList>
    </citation>
    <scope>NUCLEOTIDE SEQUENCE</scope>
    <source>
        <strain evidence="2">CBS 342.82</strain>
    </source>
</reference>
<keyword evidence="1" id="KW-1185">Reference proteome</keyword>
<name>A0A6J3MG68_9PEZI</name>
<reference evidence="2" key="2">
    <citation type="submission" date="2020-04" db="EMBL/GenBank/DDBJ databases">
        <authorList>
            <consortium name="NCBI Genome Project"/>
        </authorList>
    </citation>
    <scope>NUCLEOTIDE SEQUENCE</scope>
    <source>
        <strain evidence="2">CBS 342.82</strain>
    </source>
</reference>
<reference evidence="2" key="3">
    <citation type="submission" date="2025-08" db="UniProtKB">
        <authorList>
            <consortium name="RefSeq"/>
        </authorList>
    </citation>
    <scope>IDENTIFICATION</scope>
    <source>
        <strain evidence="2">CBS 342.82</strain>
    </source>
</reference>
<dbReference type="Proteomes" id="UP000504637">
    <property type="component" value="Unplaced"/>
</dbReference>
<protein>
    <submittedName>
        <fullName evidence="2">Uncharacterized protein</fullName>
    </submittedName>
</protein>
<dbReference type="GeneID" id="54356776"/>
<organism evidence="2">
    <name type="scientific">Dissoconium aciculare CBS 342.82</name>
    <dbReference type="NCBI Taxonomy" id="1314786"/>
    <lineage>
        <taxon>Eukaryota</taxon>
        <taxon>Fungi</taxon>
        <taxon>Dikarya</taxon>
        <taxon>Ascomycota</taxon>
        <taxon>Pezizomycotina</taxon>
        <taxon>Dothideomycetes</taxon>
        <taxon>Dothideomycetidae</taxon>
        <taxon>Mycosphaerellales</taxon>
        <taxon>Dissoconiaceae</taxon>
        <taxon>Dissoconium</taxon>
    </lineage>
</organism>
<evidence type="ECO:0000313" key="2">
    <source>
        <dbReference type="RefSeq" id="XP_033463700.1"/>
    </source>
</evidence>
<proteinExistence type="predicted"/>
<accession>A0A6J3MG68</accession>
<evidence type="ECO:0000313" key="1">
    <source>
        <dbReference type="Proteomes" id="UP000504637"/>
    </source>
</evidence>
<dbReference type="RefSeq" id="XP_033463700.1">
    <property type="nucleotide sequence ID" value="XM_033598977.1"/>
</dbReference>